<dbReference type="AlphaFoldDB" id="A0A8J8SAQ4"/>
<dbReference type="KEGG" id="vgu:HYG85_02930"/>
<sequence length="117" mass="13556">MVINIPRPRKRRRIGCRPQFQNFGPHGPNCNKEIINLKIEEYESIRLMDLKNLDQSACAELMGIGRSTFQRIYKEARGKIADSIVNGKRLIIETEDFDHPGGKGHCHRHFQDNNQDN</sequence>
<evidence type="ECO:0000313" key="4">
    <source>
        <dbReference type="EMBL" id="QUH27922.1"/>
    </source>
</evidence>
<evidence type="ECO:0000313" key="5">
    <source>
        <dbReference type="Proteomes" id="UP000677305"/>
    </source>
</evidence>
<dbReference type="PANTHER" id="PTHR37478">
    <property type="match status" value="1"/>
</dbReference>
<dbReference type="Pfam" id="PF02001">
    <property type="entry name" value="DUF134"/>
    <property type="match status" value="1"/>
</dbReference>
<evidence type="ECO:0000256" key="1">
    <source>
        <dbReference type="ARBA" id="ARBA00009350"/>
    </source>
</evidence>
<evidence type="ECO:0000256" key="2">
    <source>
        <dbReference type="HAMAP-Rule" id="MF_00674"/>
    </source>
</evidence>
<feature type="region of interest" description="Disordered" evidence="3">
    <location>
        <begin position="96"/>
        <end position="117"/>
    </location>
</feature>
<accession>A0A8J8SAQ4</accession>
<keyword evidence="5" id="KW-1185">Reference proteome</keyword>
<dbReference type="PANTHER" id="PTHR37478:SF2">
    <property type="entry name" value="UPF0251 PROTEIN TK0562"/>
    <property type="match status" value="1"/>
</dbReference>
<gene>
    <name evidence="4" type="ORF">HYG85_02930</name>
</gene>
<comment type="similarity">
    <text evidence="1 2">Belongs to the UPF0251 family.</text>
</comment>
<protein>
    <recommendedName>
        <fullName evidence="2">UPF0251 protein HYG85_02930</fullName>
    </recommendedName>
</protein>
<dbReference type="InterPro" id="IPR002852">
    <property type="entry name" value="UPF0251"/>
</dbReference>
<reference evidence="4 5" key="1">
    <citation type="submission" date="2020-07" db="EMBL/GenBank/DDBJ databases">
        <title>Vallitalea guaymasensis genome.</title>
        <authorList>
            <person name="Postec A."/>
        </authorList>
    </citation>
    <scope>NUCLEOTIDE SEQUENCE [LARGE SCALE GENOMIC DNA]</scope>
    <source>
        <strain evidence="4 5">Ra1766G1</strain>
    </source>
</reference>
<organism evidence="4 5">
    <name type="scientific">Vallitalea guaymasensis</name>
    <dbReference type="NCBI Taxonomy" id="1185412"/>
    <lineage>
        <taxon>Bacteria</taxon>
        <taxon>Bacillati</taxon>
        <taxon>Bacillota</taxon>
        <taxon>Clostridia</taxon>
        <taxon>Lachnospirales</taxon>
        <taxon>Vallitaleaceae</taxon>
        <taxon>Vallitalea</taxon>
    </lineage>
</organism>
<dbReference type="EMBL" id="CP058561">
    <property type="protein sequence ID" value="QUH27922.1"/>
    <property type="molecule type" value="Genomic_DNA"/>
</dbReference>
<dbReference type="Proteomes" id="UP000677305">
    <property type="component" value="Chromosome"/>
</dbReference>
<dbReference type="HAMAP" id="MF_00674">
    <property type="entry name" value="UPF0251"/>
    <property type="match status" value="1"/>
</dbReference>
<name>A0A8J8SAQ4_9FIRM</name>
<proteinExistence type="inferred from homology"/>
<dbReference type="RefSeq" id="WP_212692210.1">
    <property type="nucleotide sequence ID" value="NZ_CP058561.1"/>
</dbReference>
<evidence type="ECO:0000256" key="3">
    <source>
        <dbReference type="SAM" id="MobiDB-lite"/>
    </source>
</evidence>